<sequence length="151" mass="16712">MEEAKKQLESLNSKVDSTLASVISQLTQEGCDYMKSVVKRSTGELSDSISSTFDESTCTGRISVGSDYAIFVEYGTGIKGATSPHPNPAPGWVYDSNSHGTAGWWYFDEKAQKLRWTQGQPANAFVYKTAQYLKQRAKELTEKELRVIVNG</sequence>
<organism evidence="1 2">
    <name type="scientific">Caproicibacterium amylolyticum</name>
    <dbReference type="NCBI Taxonomy" id="2766537"/>
    <lineage>
        <taxon>Bacteria</taxon>
        <taxon>Bacillati</taxon>
        <taxon>Bacillota</taxon>
        <taxon>Clostridia</taxon>
        <taxon>Eubacteriales</taxon>
        <taxon>Oscillospiraceae</taxon>
        <taxon>Caproicibacterium</taxon>
    </lineage>
</organism>
<dbReference type="Pfam" id="PF04883">
    <property type="entry name" value="HK97-gp10_like"/>
    <property type="match status" value="1"/>
</dbReference>
<dbReference type="RefSeq" id="WP_212508075.1">
    <property type="nucleotide sequence ID" value="NZ_CP060696.1"/>
</dbReference>
<name>A0A7G9WJZ3_9FIRM</name>
<protein>
    <submittedName>
        <fullName evidence="1">HK97 gp10 family phage protein</fullName>
    </submittedName>
</protein>
<proteinExistence type="predicted"/>
<evidence type="ECO:0000313" key="1">
    <source>
        <dbReference type="EMBL" id="QNO19005.1"/>
    </source>
</evidence>
<dbReference type="KEGG" id="caml:H6X83_05130"/>
<dbReference type="InterPro" id="IPR010064">
    <property type="entry name" value="HK97-gp10_tail"/>
</dbReference>
<dbReference type="AlphaFoldDB" id="A0A7G9WJZ3"/>
<reference evidence="1 2" key="1">
    <citation type="submission" date="2020-08" db="EMBL/GenBank/DDBJ databases">
        <authorList>
            <person name="Ren C."/>
            <person name="Gu Y."/>
            <person name="Xu Y."/>
        </authorList>
    </citation>
    <scope>NUCLEOTIDE SEQUENCE [LARGE SCALE GENOMIC DNA]</scope>
    <source>
        <strain evidence="1 2">LBM18003</strain>
    </source>
</reference>
<keyword evidence="2" id="KW-1185">Reference proteome</keyword>
<accession>A0A7G9WJZ3</accession>
<gene>
    <name evidence="1" type="ORF">H6X83_05130</name>
</gene>
<evidence type="ECO:0000313" key="2">
    <source>
        <dbReference type="Proteomes" id="UP000516046"/>
    </source>
</evidence>
<dbReference type="EMBL" id="CP060696">
    <property type="protein sequence ID" value="QNO19005.1"/>
    <property type="molecule type" value="Genomic_DNA"/>
</dbReference>
<dbReference type="Proteomes" id="UP000516046">
    <property type="component" value="Chromosome"/>
</dbReference>